<feature type="compositionally biased region" description="Polar residues" evidence="1">
    <location>
        <begin position="30"/>
        <end position="44"/>
    </location>
</feature>
<organism evidence="2 3">
    <name type="scientific">Brachionus plicatilis</name>
    <name type="common">Marine rotifer</name>
    <name type="synonym">Brachionus muelleri</name>
    <dbReference type="NCBI Taxonomy" id="10195"/>
    <lineage>
        <taxon>Eukaryota</taxon>
        <taxon>Metazoa</taxon>
        <taxon>Spiralia</taxon>
        <taxon>Gnathifera</taxon>
        <taxon>Rotifera</taxon>
        <taxon>Eurotatoria</taxon>
        <taxon>Monogononta</taxon>
        <taxon>Pseudotrocha</taxon>
        <taxon>Ploima</taxon>
        <taxon>Brachionidae</taxon>
        <taxon>Brachionus</taxon>
    </lineage>
</organism>
<comment type="caution">
    <text evidence="2">The sequence shown here is derived from an EMBL/GenBank/DDBJ whole genome shotgun (WGS) entry which is preliminary data.</text>
</comment>
<name>A0A3M7SPK9_BRAPC</name>
<evidence type="ECO:0000256" key="1">
    <source>
        <dbReference type="SAM" id="MobiDB-lite"/>
    </source>
</evidence>
<dbReference type="AlphaFoldDB" id="A0A3M7SPK9"/>
<keyword evidence="3" id="KW-1185">Reference proteome</keyword>
<sequence>MFDISLGNFFVGTVDELCMKSLRPEDEIKSSSWSDEPMNNSSLKPKNKPGTETLLISTLDPFKLLPELNL</sequence>
<feature type="region of interest" description="Disordered" evidence="1">
    <location>
        <begin position="25"/>
        <end position="50"/>
    </location>
</feature>
<gene>
    <name evidence="2" type="ORF">BpHYR1_012942</name>
</gene>
<reference evidence="2 3" key="1">
    <citation type="journal article" date="2018" name="Sci. Rep.">
        <title>Genomic signatures of local adaptation to the degree of environmental predictability in rotifers.</title>
        <authorList>
            <person name="Franch-Gras L."/>
            <person name="Hahn C."/>
            <person name="Garcia-Roger E.M."/>
            <person name="Carmona M.J."/>
            <person name="Serra M."/>
            <person name="Gomez A."/>
        </authorList>
    </citation>
    <scope>NUCLEOTIDE SEQUENCE [LARGE SCALE GENOMIC DNA]</scope>
    <source>
        <strain evidence="2">HYR1</strain>
    </source>
</reference>
<evidence type="ECO:0000313" key="3">
    <source>
        <dbReference type="Proteomes" id="UP000276133"/>
    </source>
</evidence>
<dbReference type="Proteomes" id="UP000276133">
    <property type="component" value="Unassembled WGS sequence"/>
</dbReference>
<protein>
    <submittedName>
        <fullName evidence="2">Uncharacterized protein</fullName>
    </submittedName>
</protein>
<dbReference type="EMBL" id="REGN01001032">
    <property type="protein sequence ID" value="RNA37547.1"/>
    <property type="molecule type" value="Genomic_DNA"/>
</dbReference>
<accession>A0A3M7SPK9</accession>
<proteinExistence type="predicted"/>
<evidence type="ECO:0000313" key="2">
    <source>
        <dbReference type="EMBL" id="RNA37547.1"/>
    </source>
</evidence>